<reference evidence="2" key="2">
    <citation type="submission" date="2014-03" db="EMBL/GenBank/DDBJ databases">
        <authorList>
            <person name="Genoscope - CEA"/>
        </authorList>
    </citation>
    <scope>NUCLEOTIDE SEQUENCE</scope>
</reference>
<dbReference type="InterPro" id="IPR052270">
    <property type="entry name" value="CACF_protein"/>
</dbReference>
<evidence type="ECO:0008006" key="4">
    <source>
        <dbReference type="Google" id="ProtNLM"/>
    </source>
</evidence>
<feature type="compositionally biased region" description="Polar residues" evidence="1">
    <location>
        <begin position="1"/>
        <end position="11"/>
    </location>
</feature>
<accession>A0A060XL17</accession>
<dbReference type="PaxDb" id="8022-A0A060XL17"/>
<dbReference type="EMBL" id="FR905557">
    <property type="protein sequence ID" value="CDQ80156.1"/>
    <property type="molecule type" value="Genomic_DNA"/>
</dbReference>
<protein>
    <recommendedName>
        <fullName evidence="4">Sfi1 spindle body domain-containing protein</fullName>
    </recommendedName>
</protein>
<evidence type="ECO:0000256" key="1">
    <source>
        <dbReference type="SAM" id="MobiDB-lite"/>
    </source>
</evidence>
<dbReference type="AlphaFoldDB" id="A0A060XL17"/>
<feature type="region of interest" description="Disordered" evidence="1">
    <location>
        <begin position="1"/>
        <end position="72"/>
    </location>
</feature>
<dbReference type="PANTHER" id="PTHR22028:SF5">
    <property type="entry name" value="COILED-COIL DOMAIN-CONTAINING PROTEIN 191"/>
    <property type="match status" value="1"/>
</dbReference>
<feature type="compositionally biased region" description="Basic and acidic residues" evidence="1">
    <location>
        <begin position="27"/>
        <end position="41"/>
    </location>
</feature>
<dbReference type="Proteomes" id="UP000193380">
    <property type="component" value="Unassembled WGS sequence"/>
</dbReference>
<gene>
    <name evidence="2" type="ORF">GSONMT00011572001</name>
</gene>
<evidence type="ECO:0000313" key="3">
    <source>
        <dbReference type="Proteomes" id="UP000193380"/>
    </source>
</evidence>
<feature type="region of interest" description="Disordered" evidence="1">
    <location>
        <begin position="96"/>
        <end position="137"/>
    </location>
</feature>
<name>A0A060XL17_ONCMY</name>
<reference evidence="2" key="1">
    <citation type="journal article" date="2014" name="Nat. Commun.">
        <title>The rainbow trout genome provides novel insights into evolution after whole-genome duplication in vertebrates.</title>
        <authorList>
            <person name="Berthelot C."/>
            <person name="Brunet F."/>
            <person name="Chalopin D."/>
            <person name="Juanchich A."/>
            <person name="Bernard M."/>
            <person name="Noel B."/>
            <person name="Bento P."/>
            <person name="Da Silva C."/>
            <person name="Labadie K."/>
            <person name="Alberti A."/>
            <person name="Aury J.M."/>
            <person name="Louis A."/>
            <person name="Dehais P."/>
            <person name="Bardou P."/>
            <person name="Montfort J."/>
            <person name="Klopp C."/>
            <person name="Cabau C."/>
            <person name="Gaspin C."/>
            <person name="Thorgaard G.H."/>
            <person name="Boussaha M."/>
            <person name="Quillet E."/>
            <person name="Guyomard R."/>
            <person name="Galiana D."/>
            <person name="Bobe J."/>
            <person name="Volff J.N."/>
            <person name="Genet C."/>
            <person name="Wincker P."/>
            <person name="Jaillon O."/>
            <person name="Roest Crollius H."/>
            <person name="Guiguen Y."/>
        </authorList>
    </citation>
    <scope>NUCLEOTIDE SEQUENCE [LARGE SCALE GENOMIC DNA]</scope>
</reference>
<evidence type="ECO:0000313" key="2">
    <source>
        <dbReference type="EMBL" id="CDQ80156.1"/>
    </source>
</evidence>
<sequence length="330" mass="39720">MGLRQEAQTAAQIAVPASPRPRGMTSDPKESRAGRVARGNDGRFSAYRKPAVRQQCRHPTVMAMEERARQRAERRREVEELKRKKEEERLAQLKTAVKERQREEEDEKRRAVERRREEKRREREREQEKQWRLERDQQLQTQAQQHYHRTLLLRRGLEPWKRLVAQSQANTQLARAHHRQSLLRRCTLSWQQVAGESLAQKWASADQLHQHILLRRSLGNWKRLKDHCMVLEGRAERFWRTHTLKRALIGLLDHVTQERMADWDREQQAQEHSTRRVVRSCFQAWRRYPGWLREERGRETRREQLRRRVAEVLPDFCSSPLDCTWEQGPL</sequence>
<organism evidence="2 3">
    <name type="scientific">Oncorhynchus mykiss</name>
    <name type="common">Rainbow trout</name>
    <name type="synonym">Salmo gairdneri</name>
    <dbReference type="NCBI Taxonomy" id="8022"/>
    <lineage>
        <taxon>Eukaryota</taxon>
        <taxon>Metazoa</taxon>
        <taxon>Chordata</taxon>
        <taxon>Craniata</taxon>
        <taxon>Vertebrata</taxon>
        <taxon>Euteleostomi</taxon>
        <taxon>Actinopterygii</taxon>
        <taxon>Neopterygii</taxon>
        <taxon>Teleostei</taxon>
        <taxon>Protacanthopterygii</taxon>
        <taxon>Salmoniformes</taxon>
        <taxon>Salmonidae</taxon>
        <taxon>Salmoninae</taxon>
        <taxon>Oncorhynchus</taxon>
    </lineage>
</organism>
<dbReference type="PANTHER" id="PTHR22028">
    <property type="entry name" value="SFI1 SPINDLE BODY DOMAIN-CONTAINING PROTEIN-RELATED"/>
    <property type="match status" value="1"/>
</dbReference>
<proteinExistence type="predicted"/>